<keyword evidence="3" id="KW-1185">Reference proteome</keyword>
<evidence type="ECO:0000313" key="2">
    <source>
        <dbReference type="EMBL" id="SHF66931.1"/>
    </source>
</evidence>
<name>A0A1M5DJ61_LOKAT</name>
<feature type="compositionally biased region" description="Polar residues" evidence="1">
    <location>
        <begin position="54"/>
        <end position="68"/>
    </location>
</feature>
<organism evidence="2 3">
    <name type="scientific">Loktanella atrilutea</name>
    <dbReference type="NCBI Taxonomy" id="366533"/>
    <lineage>
        <taxon>Bacteria</taxon>
        <taxon>Pseudomonadati</taxon>
        <taxon>Pseudomonadota</taxon>
        <taxon>Alphaproteobacteria</taxon>
        <taxon>Rhodobacterales</taxon>
        <taxon>Roseobacteraceae</taxon>
        <taxon>Loktanella</taxon>
    </lineage>
</organism>
<accession>A0A1M5DJ61</accession>
<protein>
    <submittedName>
        <fullName evidence="2">Uncharacterized protein</fullName>
    </submittedName>
</protein>
<evidence type="ECO:0000313" key="3">
    <source>
        <dbReference type="Proteomes" id="UP000183987"/>
    </source>
</evidence>
<feature type="compositionally biased region" description="Basic and acidic residues" evidence="1">
    <location>
        <begin position="157"/>
        <end position="170"/>
    </location>
</feature>
<reference evidence="3" key="1">
    <citation type="submission" date="2016-11" db="EMBL/GenBank/DDBJ databases">
        <authorList>
            <person name="Varghese N."/>
            <person name="Submissions S."/>
        </authorList>
    </citation>
    <scope>NUCLEOTIDE SEQUENCE [LARGE SCALE GENOMIC DNA]</scope>
    <source>
        <strain evidence="3">DSM 29326</strain>
    </source>
</reference>
<dbReference type="EMBL" id="FQUE01000010">
    <property type="protein sequence ID" value="SHF66931.1"/>
    <property type="molecule type" value="Genomic_DNA"/>
</dbReference>
<gene>
    <name evidence="2" type="ORF">SAMN05444339_11012</name>
</gene>
<dbReference type="Proteomes" id="UP000183987">
    <property type="component" value="Unassembled WGS sequence"/>
</dbReference>
<evidence type="ECO:0000256" key="1">
    <source>
        <dbReference type="SAM" id="MobiDB-lite"/>
    </source>
</evidence>
<feature type="region of interest" description="Disordered" evidence="1">
    <location>
        <begin position="154"/>
        <end position="185"/>
    </location>
</feature>
<feature type="compositionally biased region" description="Basic and acidic residues" evidence="1">
    <location>
        <begin position="42"/>
        <end position="53"/>
    </location>
</feature>
<feature type="region of interest" description="Disordered" evidence="1">
    <location>
        <begin position="1"/>
        <end position="73"/>
    </location>
</feature>
<proteinExistence type="predicted"/>
<sequence>MRPVSHDALPSHVHAGAGHGSAGWPQSVPACECDRPSPCGPDRPRSRLVESRHSAGTASSEEGATSSDPFGGVVGDCQSVQNRTKIYRHEIKETTDGTEDAASLHTARSRCLVSYDGRNPAGGTYASRRAKGGRGNQLCLALVAPRCRVAAGDGCGTDDRHPPEPRDGNQPHDAPPAGGSGRRMAVPGRAVVVATGRRSTERLGESFRRLNVRNTSGRCVSEIVGSKGTSGTLTHSVRSSGSNCAAVWLRNVSVMTSSGPFGGGGAVSGECRQWHETEELPLRRLYASLTSHCDTCRVPFCRKGSGKHVTMDRRLAEAETLRYGAVAAEAFDKGASCVIHDDRS</sequence>
<dbReference type="STRING" id="366533.SAMN05444339_11012"/>
<dbReference type="AlphaFoldDB" id="A0A1M5DJ61"/>